<dbReference type="Proteomes" id="UP000053660">
    <property type="component" value="Unassembled WGS sequence"/>
</dbReference>
<reference evidence="2 3" key="1">
    <citation type="submission" date="2014-03" db="EMBL/GenBank/DDBJ databases">
        <title>Draft genome of the hookworm Oesophagostomum dentatum.</title>
        <authorList>
            <person name="Mitreva M."/>
        </authorList>
    </citation>
    <scope>NUCLEOTIDE SEQUENCE [LARGE SCALE GENOMIC DNA]</scope>
    <source>
        <strain evidence="2 3">OD-Hann</strain>
    </source>
</reference>
<dbReference type="AlphaFoldDB" id="A0A0B1T6Y8"/>
<evidence type="ECO:0000313" key="2">
    <source>
        <dbReference type="EMBL" id="KHJ91557.1"/>
    </source>
</evidence>
<evidence type="ECO:0000313" key="3">
    <source>
        <dbReference type="Proteomes" id="UP000053660"/>
    </source>
</evidence>
<proteinExistence type="predicted"/>
<feature type="region of interest" description="Disordered" evidence="1">
    <location>
        <begin position="22"/>
        <end position="50"/>
    </location>
</feature>
<organism evidence="2 3">
    <name type="scientific">Oesophagostomum dentatum</name>
    <name type="common">Nodular worm</name>
    <dbReference type="NCBI Taxonomy" id="61180"/>
    <lineage>
        <taxon>Eukaryota</taxon>
        <taxon>Metazoa</taxon>
        <taxon>Ecdysozoa</taxon>
        <taxon>Nematoda</taxon>
        <taxon>Chromadorea</taxon>
        <taxon>Rhabditida</taxon>
        <taxon>Rhabditina</taxon>
        <taxon>Rhabditomorpha</taxon>
        <taxon>Strongyloidea</taxon>
        <taxon>Strongylidae</taxon>
        <taxon>Oesophagostomum</taxon>
    </lineage>
</organism>
<gene>
    <name evidence="2" type="ORF">OESDEN_08578</name>
</gene>
<dbReference type="EMBL" id="KN551968">
    <property type="protein sequence ID" value="KHJ91557.1"/>
    <property type="molecule type" value="Genomic_DNA"/>
</dbReference>
<dbReference type="OrthoDB" id="5863719at2759"/>
<feature type="compositionally biased region" description="Basic and acidic residues" evidence="1">
    <location>
        <begin position="35"/>
        <end position="50"/>
    </location>
</feature>
<keyword evidence="3" id="KW-1185">Reference proteome</keyword>
<accession>A0A0B1T6Y8</accession>
<protein>
    <submittedName>
        <fullName evidence="2">Uncharacterized protein</fullName>
    </submittedName>
</protein>
<sequence length="211" mass="23712">MIKPDKSMEAIDADAQYKRSSVGILSEETAGTTDELSHGKLEHSEHPPKLIRQDKRDLVKQVDDARFKQRESETQLARKYETPLKLRELSCEKIRESGLGEDAIIQPNDIPHARIPNPPAPLPASQWKEMTGLIPPMISMDQMMMATQFRSPPAVPEGCRPPELTNEELPLVFNKSTAKRPFARVARANAAAKIRRNQSRRIDSFGCAVFS</sequence>
<evidence type="ECO:0000256" key="1">
    <source>
        <dbReference type="SAM" id="MobiDB-lite"/>
    </source>
</evidence>
<name>A0A0B1T6Y8_OESDE</name>